<sequence>MPVTHYIAETDDRNAIAAVWVHRKDGRGPRVFHAGRDRFDPAEPAAFAGACELAIKRYLTDQTVS</sequence>
<name>A0ABS8BYA4_9RHOB</name>
<organism evidence="1 2">
    <name type="scientific">Loktanella gaetbuli</name>
    <dbReference type="NCBI Taxonomy" id="2881335"/>
    <lineage>
        <taxon>Bacteria</taxon>
        <taxon>Pseudomonadati</taxon>
        <taxon>Pseudomonadota</taxon>
        <taxon>Alphaproteobacteria</taxon>
        <taxon>Rhodobacterales</taxon>
        <taxon>Roseobacteraceae</taxon>
        <taxon>Loktanella</taxon>
    </lineage>
</organism>
<comment type="caution">
    <text evidence="1">The sequence shown here is derived from an EMBL/GenBank/DDBJ whole genome shotgun (WGS) entry which is preliminary data.</text>
</comment>
<protein>
    <submittedName>
        <fullName evidence="1">Uncharacterized protein</fullName>
    </submittedName>
</protein>
<evidence type="ECO:0000313" key="1">
    <source>
        <dbReference type="EMBL" id="MCB5200718.1"/>
    </source>
</evidence>
<dbReference type="EMBL" id="JAJATZ010000011">
    <property type="protein sequence ID" value="MCB5200718.1"/>
    <property type="molecule type" value="Genomic_DNA"/>
</dbReference>
<accession>A0ABS8BYA4</accession>
<keyword evidence="2" id="KW-1185">Reference proteome</keyword>
<reference evidence="1" key="1">
    <citation type="submission" date="2021-10" db="EMBL/GenBank/DDBJ databases">
        <title>Loktanella gaetbuli sp. nov., isolated from a tidal flat.</title>
        <authorList>
            <person name="Park S."/>
            <person name="Yoon J.-H."/>
        </authorList>
    </citation>
    <scope>NUCLEOTIDE SEQUENCE</scope>
    <source>
        <strain evidence="1">TSTF-M6</strain>
    </source>
</reference>
<dbReference type="Proteomes" id="UP001138961">
    <property type="component" value="Unassembled WGS sequence"/>
</dbReference>
<dbReference type="RefSeq" id="WP_226749191.1">
    <property type="nucleotide sequence ID" value="NZ_JAJATZ010000011.1"/>
</dbReference>
<gene>
    <name evidence="1" type="ORF">LGQ03_15885</name>
</gene>
<evidence type="ECO:0000313" key="2">
    <source>
        <dbReference type="Proteomes" id="UP001138961"/>
    </source>
</evidence>
<proteinExistence type="predicted"/>